<dbReference type="RefSeq" id="WP_261758306.1">
    <property type="nucleotide sequence ID" value="NZ_CP104562.2"/>
</dbReference>
<name>A0ABY6B4M8_9BURK</name>
<evidence type="ECO:0008006" key="3">
    <source>
        <dbReference type="Google" id="ProtNLM"/>
    </source>
</evidence>
<organism evidence="1 2">
    <name type="scientific">Roseateles amylovorans</name>
    <dbReference type="NCBI Taxonomy" id="2978473"/>
    <lineage>
        <taxon>Bacteria</taxon>
        <taxon>Pseudomonadati</taxon>
        <taxon>Pseudomonadota</taxon>
        <taxon>Betaproteobacteria</taxon>
        <taxon>Burkholderiales</taxon>
        <taxon>Sphaerotilaceae</taxon>
        <taxon>Roseateles</taxon>
    </lineage>
</organism>
<dbReference type="Proteomes" id="UP001064933">
    <property type="component" value="Chromosome"/>
</dbReference>
<keyword evidence="2" id="KW-1185">Reference proteome</keyword>
<proteinExistence type="predicted"/>
<reference evidence="1" key="1">
    <citation type="submission" date="2022-10" db="EMBL/GenBank/DDBJ databases">
        <title>Characterization and whole genome sequencing of a new Roseateles species, isolated from fresh water.</title>
        <authorList>
            <person name="Guliayeva D.Y."/>
            <person name="Akhremchuk A.E."/>
            <person name="Sikolenko M.A."/>
            <person name="Valentovich L.N."/>
            <person name="Sidarenka A.V."/>
        </authorList>
    </citation>
    <scope>NUCLEOTIDE SEQUENCE</scope>
    <source>
        <strain evidence="1">BIM B-1768</strain>
    </source>
</reference>
<dbReference type="Gene3D" id="3.30.70.2330">
    <property type="match status" value="1"/>
</dbReference>
<dbReference type="EMBL" id="CP104562">
    <property type="protein sequence ID" value="UXH78498.1"/>
    <property type="molecule type" value="Genomic_DNA"/>
</dbReference>
<sequence>MNTLFVAWQAPEPTRAWFPIGRLDADPHDYVFRYTRGVLKARQQAGFEALVSFPDLQRRYEAVELFPLFKNRVLDPNRKDFAEYLHWLDLDPGQADPIEILGITGGERQTDSLEVFPQLKKVHDGTVTARFFLHGLRHVSEAAQLRAKRLQPGEALQVAIEVNNPATGHAIQLQTADGHLIGWAPRYLIDDLRIPLLERPSAHACVRRINEAGAPFSRRVLVELTCGVPAAFEPMTSNDYAVLAP</sequence>
<protein>
    <recommendedName>
        <fullName evidence="3">HIRAN domain-containing protein</fullName>
    </recommendedName>
</protein>
<accession>A0ABY6B4M8</accession>
<evidence type="ECO:0000313" key="1">
    <source>
        <dbReference type="EMBL" id="UXH78498.1"/>
    </source>
</evidence>
<evidence type="ECO:0000313" key="2">
    <source>
        <dbReference type="Proteomes" id="UP001064933"/>
    </source>
</evidence>
<gene>
    <name evidence="1" type="ORF">N4261_00730</name>
</gene>